<dbReference type="OrthoDB" id="4227485at2759"/>
<name>A0A317SEL7_9PEZI</name>
<feature type="non-terminal residue" evidence="1">
    <location>
        <position position="1"/>
    </location>
</feature>
<organism evidence="1 2">
    <name type="scientific">Tuber magnatum</name>
    <name type="common">white Piedmont truffle</name>
    <dbReference type="NCBI Taxonomy" id="42249"/>
    <lineage>
        <taxon>Eukaryota</taxon>
        <taxon>Fungi</taxon>
        <taxon>Dikarya</taxon>
        <taxon>Ascomycota</taxon>
        <taxon>Pezizomycotina</taxon>
        <taxon>Pezizomycetes</taxon>
        <taxon>Pezizales</taxon>
        <taxon>Tuberaceae</taxon>
        <taxon>Tuber</taxon>
    </lineage>
</organism>
<protein>
    <submittedName>
        <fullName evidence="1">Uncharacterized protein</fullName>
    </submittedName>
</protein>
<dbReference type="AlphaFoldDB" id="A0A317SEL7"/>
<keyword evidence="2" id="KW-1185">Reference proteome</keyword>
<gene>
    <name evidence="1" type="ORF">C7212DRAFT_220526</name>
</gene>
<reference evidence="1 2" key="1">
    <citation type="submission" date="2018-03" db="EMBL/GenBank/DDBJ databases">
        <title>Genomes of Pezizomycetes fungi and the evolution of truffles.</title>
        <authorList>
            <person name="Murat C."/>
            <person name="Payen T."/>
            <person name="Noel B."/>
            <person name="Kuo A."/>
            <person name="Martin F.M."/>
        </authorList>
    </citation>
    <scope>NUCLEOTIDE SEQUENCE [LARGE SCALE GENOMIC DNA]</scope>
    <source>
        <strain evidence="1">091103-1</strain>
    </source>
</reference>
<dbReference type="Proteomes" id="UP000246991">
    <property type="component" value="Unassembled WGS sequence"/>
</dbReference>
<dbReference type="Pfam" id="PF12520">
    <property type="entry name" value="DUF3723"/>
    <property type="match status" value="1"/>
</dbReference>
<dbReference type="InterPro" id="IPR022198">
    <property type="entry name" value="DUF3723"/>
</dbReference>
<accession>A0A317SEL7</accession>
<dbReference type="EMBL" id="PYWC01000092">
    <property type="protein sequence ID" value="PWW72872.1"/>
    <property type="molecule type" value="Genomic_DNA"/>
</dbReference>
<dbReference type="STRING" id="42249.A0A317SEL7"/>
<comment type="caution">
    <text evidence="1">The sequence shown here is derived from an EMBL/GenBank/DDBJ whole genome shotgun (WGS) entry which is preliminary data.</text>
</comment>
<proteinExistence type="predicted"/>
<evidence type="ECO:0000313" key="2">
    <source>
        <dbReference type="Proteomes" id="UP000246991"/>
    </source>
</evidence>
<evidence type="ECO:0000313" key="1">
    <source>
        <dbReference type="EMBL" id="PWW72872.1"/>
    </source>
</evidence>
<sequence length="94" mass="11137">VECFHGQHRILATNQYLEPDSRCKILRQYFHNGYTNSKSTRDAEIFRRIRPYNRSGQQDLEQDTWCYLSASKCKDLRQLLTNGALTKVFDNLLH</sequence>